<dbReference type="InterPro" id="IPR022742">
    <property type="entry name" value="Hydrolase_4"/>
</dbReference>
<dbReference type="EC" id="3.1.1.23" evidence="3"/>
<dbReference type="Proteomes" id="UP000287233">
    <property type="component" value="Chromosome"/>
</dbReference>
<evidence type="ECO:0000256" key="1">
    <source>
        <dbReference type="ARBA" id="ARBA00001613"/>
    </source>
</evidence>
<name>A0A410FUL4_BIPS1</name>
<dbReference type="AlphaFoldDB" id="A0A410FUL4"/>
<evidence type="ECO:0000256" key="4">
    <source>
        <dbReference type="ARBA" id="ARBA00071261"/>
    </source>
</evidence>
<dbReference type="PANTHER" id="PTHR11614">
    <property type="entry name" value="PHOSPHOLIPASE-RELATED"/>
    <property type="match status" value="1"/>
</dbReference>
<dbReference type="Gene3D" id="3.40.50.1820">
    <property type="entry name" value="alpha/beta hydrolase"/>
    <property type="match status" value="1"/>
</dbReference>
<dbReference type="GO" id="GO:0047372">
    <property type="term" value="F:monoacylglycerol lipase activity"/>
    <property type="evidence" value="ECO:0007669"/>
    <property type="project" value="UniProtKB-EC"/>
</dbReference>
<comment type="catalytic activity">
    <reaction evidence="1">
        <text>Hydrolyzes glycerol monoesters of long-chain fatty acids.</text>
        <dbReference type="EC" id="3.1.1.23"/>
    </reaction>
</comment>
<dbReference type="FunFam" id="3.40.50.1820:FF:000117">
    <property type="entry name" value="Monoglyceride lipase, putative"/>
    <property type="match status" value="1"/>
</dbReference>
<dbReference type="InterPro" id="IPR029058">
    <property type="entry name" value="AB_hydrolase_fold"/>
</dbReference>
<dbReference type="SUPFAM" id="SSF53474">
    <property type="entry name" value="alpha/beta-Hydrolases"/>
    <property type="match status" value="1"/>
</dbReference>
<evidence type="ECO:0000256" key="2">
    <source>
        <dbReference type="ARBA" id="ARBA00008645"/>
    </source>
</evidence>
<organism evidence="6 7">
    <name type="scientific">Bipolaricaulis sibiricus</name>
    <dbReference type="NCBI Taxonomy" id="2501609"/>
    <lineage>
        <taxon>Bacteria</taxon>
        <taxon>Candidatus Bipolaricaulota</taxon>
        <taxon>Candidatus Bipolaricaulia</taxon>
        <taxon>Candidatus Bipolaricaulales</taxon>
        <taxon>Candidatus Bipolaricaulaceae</taxon>
        <taxon>Candidatus Bipolaricaulis</taxon>
    </lineage>
</organism>
<protein>
    <recommendedName>
        <fullName evidence="4">Monoacylglycerol lipase</fullName>
        <ecNumber evidence="3">3.1.1.23</ecNumber>
    </recommendedName>
</protein>
<evidence type="ECO:0000256" key="3">
    <source>
        <dbReference type="ARBA" id="ARBA00013254"/>
    </source>
</evidence>
<reference evidence="7" key="1">
    <citation type="submission" date="2018-12" db="EMBL/GenBank/DDBJ databases">
        <title>Complete genome sequence of an uncultured bacterium of the candidate phylum Bipolaricaulota.</title>
        <authorList>
            <person name="Kadnikov V.V."/>
            <person name="Mardanov A.V."/>
            <person name="Beletsky A.V."/>
            <person name="Frank Y.A."/>
            <person name="Karnachuk O.V."/>
            <person name="Ravin N.V."/>
        </authorList>
    </citation>
    <scope>NUCLEOTIDE SEQUENCE [LARGE SCALE GENOMIC DNA]</scope>
</reference>
<dbReference type="InterPro" id="IPR000073">
    <property type="entry name" value="AB_hydrolase_1"/>
</dbReference>
<dbReference type="KEGG" id="bih:BIP78_1001"/>
<proteinExistence type="inferred from homology"/>
<comment type="similarity">
    <text evidence="2">Belongs to the AB hydrolase superfamily.</text>
</comment>
<dbReference type="InterPro" id="IPR051044">
    <property type="entry name" value="MAG_DAG_Lipase"/>
</dbReference>
<dbReference type="EMBL" id="CP034928">
    <property type="protein sequence ID" value="QAA76767.1"/>
    <property type="molecule type" value="Genomic_DNA"/>
</dbReference>
<evidence type="ECO:0000259" key="5">
    <source>
        <dbReference type="Pfam" id="PF12146"/>
    </source>
</evidence>
<accession>A0A410FUL4</accession>
<evidence type="ECO:0000313" key="7">
    <source>
        <dbReference type="Proteomes" id="UP000287233"/>
    </source>
</evidence>
<feature type="domain" description="Serine aminopeptidase S33" evidence="5">
    <location>
        <begin position="30"/>
        <end position="261"/>
    </location>
</feature>
<gene>
    <name evidence="6" type="ORF">BIP78_1001</name>
</gene>
<dbReference type="Pfam" id="PF12146">
    <property type="entry name" value="Hydrolase_4"/>
    <property type="match status" value="1"/>
</dbReference>
<sequence length="288" mass="31468">MGAMTETGGEGLTTADGLSLFVRSWPGAGRGVVGIVHGYGEHSGRYHEFARWLNELGWSVEACDLRGHGRSPGRRGHVARFGEYLLDVAALVRRLQDRAAGTPLFLFGHSLGGLIAVRYVEQEARGLTGLILSAPFLGVELVIPRWKRVVARVVSQVWPSLSTPSGLTGTTVSRDPEVIAHYEADPLMHKQATVRWFTEVIRTQHAALSEARRVSLPLLVLHGDADPIARVAVTRQFFAAVGSPDRTLTLYGGFLHEVLNEIGKERVWEDIAAWLDAHARTDDPASVT</sequence>
<dbReference type="PRINTS" id="PR00111">
    <property type="entry name" value="ABHYDROLASE"/>
</dbReference>
<evidence type="ECO:0000313" key="6">
    <source>
        <dbReference type="EMBL" id="QAA76767.1"/>
    </source>
</evidence>